<reference evidence="1" key="1">
    <citation type="submission" date="2021-01" db="EMBL/GenBank/DDBJ databases">
        <authorList>
            <person name="Corre E."/>
            <person name="Pelletier E."/>
            <person name="Niang G."/>
            <person name="Scheremetjew M."/>
            <person name="Finn R."/>
            <person name="Kale V."/>
            <person name="Holt S."/>
            <person name="Cochrane G."/>
            <person name="Meng A."/>
            <person name="Brown T."/>
            <person name="Cohen L."/>
        </authorList>
    </citation>
    <scope>NUCLEOTIDE SEQUENCE</scope>
    <source>
        <strain evidence="1">CCMP3346</strain>
    </source>
</reference>
<proteinExistence type="predicted"/>
<protein>
    <submittedName>
        <fullName evidence="1">Uncharacterized protein</fullName>
    </submittedName>
</protein>
<gene>
    <name evidence="1" type="ORF">VBRA1451_LOCUS12360</name>
</gene>
<organism evidence="1">
    <name type="scientific">Vitrella brassicaformis</name>
    <dbReference type="NCBI Taxonomy" id="1169539"/>
    <lineage>
        <taxon>Eukaryota</taxon>
        <taxon>Sar</taxon>
        <taxon>Alveolata</taxon>
        <taxon>Colpodellida</taxon>
        <taxon>Vitrellaceae</taxon>
        <taxon>Vitrella</taxon>
    </lineage>
</organism>
<sequence>MVMGACPYEGTSGCPVRPIDGDFTHTHTHTHGRQAGRQAGNIFSFACVRTSMCRVCLYVCLYVHGMRLSVLVCRVAFSWTDRSLITYFCVGRLSRSSIN</sequence>
<dbReference type="AlphaFoldDB" id="A0A7S1P3H4"/>
<name>A0A7S1P3H4_9ALVE</name>
<dbReference type="EMBL" id="HBGB01021394">
    <property type="protein sequence ID" value="CAD9057294.1"/>
    <property type="molecule type" value="Transcribed_RNA"/>
</dbReference>
<accession>A0A7S1P3H4</accession>
<evidence type="ECO:0000313" key="1">
    <source>
        <dbReference type="EMBL" id="CAD9057294.1"/>
    </source>
</evidence>